<evidence type="ECO:0000256" key="3">
    <source>
        <dbReference type="SAM" id="SignalP"/>
    </source>
</evidence>
<sequence length="663" mass="69915">MTAVVTALCAAAVPLVAASPSTAVDGSARTTDWTRTWGTAMGTAGPASRTGVAGRQTLRMVVHTSIAGSAARIQLVNTFSREPVTIGHATLAHRDRGAGAAAAPVTLTFGGGSRGTVIGPGGSVLSDPAAFRVRADENLLVSVYLPEPVRTAPFHAYTLTTSYASAPGDATDRAGDTAGGDFPTRFPFWAFLGGVDVRPTRGGGTVVLLGDSQTDGGHTTPDTDRRLPDDYARALQARTRPMGVVNAGISANHLLRGTEPAESGQSALLRFDRDVLGQPNARSVVLFEGVNDIIFADAGSAELVAGIRRLATRAHAAGLTFAAATIPPFRGYENAYTPARERVRQQVNAYLRATRDIDSVVDFDEASRDPLDPTRLFAAYYNRGGDRLHFGDNGSQALSDALLPAPVPARVPIDHTQTTAADVTGDGIPDVLAADREDDLYLWPGNTDVDDARHGDGTFAARPRRLTGGWEFTQTVAADFTGDGNADLIAKDDSDTLHLWTGNGDGTFSRPRTLTDGWHFTQTTAGDVTGDGIPDLVAADTGGTLRVWPGEGNGTFGRPRKLMGGWHATRTRAGDFTGDGRTDLLAVDEHGALLLWAGKGDGTFARPRRIADGRRLSEITPLALRTGGIAHLMARDDATGVLSEWRNTGDGRLSRPLRLTGGW</sequence>
<accession>A0A3S9PMV0</accession>
<dbReference type="RefSeq" id="WP_126916198.1">
    <property type="nucleotide sequence ID" value="NZ_CP034587.1"/>
</dbReference>
<dbReference type="SUPFAM" id="SSF69318">
    <property type="entry name" value="Integrin alpha N-terminal domain"/>
    <property type="match status" value="1"/>
</dbReference>
<dbReference type="AlphaFoldDB" id="A0A3S9PMV0"/>
<dbReference type="PANTHER" id="PTHR43784:SF2">
    <property type="entry name" value="GDSL-LIKE LIPASE_ACYLHYDROLASE, PUTATIVE (AFU_ORTHOLOGUE AFUA_2G00820)-RELATED"/>
    <property type="match status" value="1"/>
</dbReference>
<feature type="region of interest" description="Disordered" evidence="2">
    <location>
        <begin position="207"/>
        <end position="227"/>
    </location>
</feature>
<dbReference type="InterPro" id="IPR013830">
    <property type="entry name" value="SGNH_hydro"/>
</dbReference>
<organism evidence="5 6">
    <name type="scientific">Streptomyces luteoverticillatus</name>
    <name type="common">Streptoverticillium luteoverticillatus</name>
    <dbReference type="NCBI Taxonomy" id="66425"/>
    <lineage>
        <taxon>Bacteria</taxon>
        <taxon>Bacillati</taxon>
        <taxon>Actinomycetota</taxon>
        <taxon>Actinomycetes</taxon>
        <taxon>Kitasatosporales</taxon>
        <taxon>Streptomycetaceae</taxon>
        <taxon>Streptomyces</taxon>
    </lineage>
</organism>
<dbReference type="OrthoDB" id="1828825at2"/>
<dbReference type="Proteomes" id="UP000267900">
    <property type="component" value="Chromosome"/>
</dbReference>
<dbReference type="EMBL" id="CP034587">
    <property type="protein sequence ID" value="AZQ73687.1"/>
    <property type="molecule type" value="Genomic_DNA"/>
</dbReference>
<dbReference type="InterPro" id="IPR036514">
    <property type="entry name" value="SGNH_hydro_sf"/>
</dbReference>
<dbReference type="Gene3D" id="3.40.50.1110">
    <property type="entry name" value="SGNH hydrolase"/>
    <property type="match status" value="1"/>
</dbReference>
<dbReference type="Pfam" id="PF13472">
    <property type="entry name" value="Lipase_GDSL_2"/>
    <property type="match status" value="1"/>
</dbReference>
<feature type="signal peptide" evidence="3">
    <location>
        <begin position="1"/>
        <end position="23"/>
    </location>
</feature>
<dbReference type="Pfam" id="PF13517">
    <property type="entry name" value="FG-GAP_3"/>
    <property type="match status" value="2"/>
</dbReference>
<name>A0A3S9PMV0_STRLT</name>
<dbReference type="Gene3D" id="2.130.10.130">
    <property type="entry name" value="Integrin alpha, N-terminal"/>
    <property type="match status" value="1"/>
</dbReference>
<dbReference type="InterPro" id="IPR013517">
    <property type="entry name" value="FG-GAP"/>
</dbReference>
<reference evidence="5 6" key="1">
    <citation type="submission" date="2018-12" db="EMBL/GenBank/DDBJ databases">
        <title>The whole draft genome of Streptomyce luteoverticillatus CGMCC 15060.</title>
        <authorList>
            <person name="Feng Z."/>
            <person name="Chen G."/>
            <person name="Zhang J."/>
            <person name="Zhu H."/>
            <person name="Yu X."/>
            <person name="Zhang W."/>
            <person name="Zhang X."/>
        </authorList>
    </citation>
    <scope>NUCLEOTIDE SEQUENCE [LARGE SCALE GENOMIC DNA]</scope>
    <source>
        <strain evidence="5 6">CGMCC 15060</strain>
    </source>
</reference>
<evidence type="ECO:0000256" key="1">
    <source>
        <dbReference type="ARBA" id="ARBA00022729"/>
    </source>
</evidence>
<gene>
    <name evidence="5" type="ORF">EKH77_22890</name>
</gene>
<dbReference type="InterPro" id="IPR053140">
    <property type="entry name" value="GDSL_Rv0518-like"/>
</dbReference>
<dbReference type="PANTHER" id="PTHR43784">
    <property type="entry name" value="GDSL-LIKE LIPASE/ACYLHYDROLASE, PUTATIVE (AFU_ORTHOLOGUE AFUA_2G00820)-RELATED"/>
    <property type="match status" value="1"/>
</dbReference>
<feature type="chain" id="PRO_5019461613" description="SGNH hydrolase-type esterase domain-containing protein" evidence="3">
    <location>
        <begin position="24"/>
        <end position="663"/>
    </location>
</feature>
<evidence type="ECO:0000259" key="4">
    <source>
        <dbReference type="Pfam" id="PF13472"/>
    </source>
</evidence>
<evidence type="ECO:0000313" key="5">
    <source>
        <dbReference type="EMBL" id="AZQ73687.1"/>
    </source>
</evidence>
<proteinExistence type="predicted"/>
<dbReference type="InterPro" id="IPR028994">
    <property type="entry name" value="Integrin_alpha_N"/>
</dbReference>
<evidence type="ECO:0000256" key="2">
    <source>
        <dbReference type="SAM" id="MobiDB-lite"/>
    </source>
</evidence>
<dbReference type="SUPFAM" id="SSF52266">
    <property type="entry name" value="SGNH hydrolase"/>
    <property type="match status" value="1"/>
</dbReference>
<keyword evidence="6" id="KW-1185">Reference proteome</keyword>
<keyword evidence="1 3" id="KW-0732">Signal</keyword>
<feature type="domain" description="SGNH hydrolase-type esterase" evidence="4">
    <location>
        <begin position="208"/>
        <end position="397"/>
    </location>
</feature>
<protein>
    <recommendedName>
        <fullName evidence="4">SGNH hydrolase-type esterase domain-containing protein</fullName>
    </recommendedName>
</protein>
<evidence type="ECO:0000313" key="6">
    <source>
        <dbReference type="Proteomes" id="UP000267900"/>
    </source>
</evidence>